<dbReference type="Proteomes" id="UP000229317">
    <property type="component" value="Unassembled WGS sequence"/>
</dbReference>
<keyword evidence="1" id="KW-0175">Coiled coil</keyword>
<protein>
    <submittedName>
        <fullName evidence="2">Uncharacterized protein</fullName>
    </submittedName>
</protein>
<evidence type="ECO:0000256" key="1">
    <source>
        <dbReference type="SAM" id="Coils"/>
    </source>
</evidence>
<accession>A0A2H0KT82</accession>
<dbReference type="AlphaFoldDB" id="A0A2H0KT82"/>
<sequence>MKKMNFLKIALLLFILIFLEMPAKSEYYTIKPFNKEFEQEIEKCAQRREHNIQIKEFIIQILALTKPDQDTCLKIAELILSLQQANQLIIKSQKQLDDSSENNIVGRLQEVKKNLKKANKLHIEVLNDLEMLLTPFFIKQLPTIKA</sequence>
<organism evidence="2 3">
    <name type="scientific">Candidatus Portnoybacteria bacterium CG11_big_fil_rev_8_21_14_0_20_40_15</name>
    <dbReference type="NCBI Taxonomy" id="1974817"/>
    <lineage>
        <taxon>Bacteria</taxon>
        <taxon>Candidatus Portnoyibacteriota</taxon>
    </lineage>
</organism>
<feature type="coiled-coil region" evidence="1">
    <location>
        <begin position="82"/>
        <end position="128"/>
    </location>
</feature>
<evidence type="ECO:0000313" key="2">
    <source>
        <dbReference type="EMBL" id="PIQ75307.1"/>
    </source>
</evidence>
<proteinExistence type="predicted"/>
<gene>
    <name evidence="2" type="ORF">COV84_01875</name>
</gene>
<evidence type="ECO:0000313" key="3">
    <source>
        <dbReference type="Proteomes" id="UP000229317"/>
    </source>
</evidence>
<reference evidence="2 3" key="1">
    <citation type="submission" date="2017-09" db="EMBL/GenBank/DDBJ databases">
        <title>Depth-based differentiation of microbial function through sediment-hosted aquifers and enrichment of novel symbionts in the deep terrestrial subsurface.</title>
        <authorList>
            <person name="Probst A.J."/>
            <person name="Ladd B."/>
            <person name="Jarett J.K."/>
            <person name="Geller-Mcgrath D.E."/>
            <person name="Sieber C.M."/>
            <person name="Emerson J.B."/>
            <person name="Anantharaman K."/>
            <person name="Thomas B.C."/>
            <person name="Malmstrom R."/>
            <person name="Stieglmeier M."/>
            <person name="Klingl A."/>
            <person name="Woyke T."/>
            <person name="Ryan C.M."/>
            <person name="Banfield J.F."/>
        </authorList>
    </citation>
    <scope>NUCLEOTIDE SEQUENCE [LARGE SCALE GENOMIC DNA]</scope>
    <source>
        <strain evidence="2">CG11_big_fil_rev_8_21_14_0_20_40_15</strain>
    </source>
</reference>
<comment type="caution">
    <text evidence="2">The sequence shown here is derived from an EMBL/GenBank/DDBJ whole genome shotgun (WGS) entry which is preliminary data.</text>
</comment>
<dbReference type="EMBL" id="PCVO01000029">
    <property type="protein sequence ID" value="PIQ75307.1"/>
    <property type="molecule type" value="Genomic_DNA"/>
</dbReference>
<name>A0A2H0KT82_9BACT</name>